<organism evidence="3 4">
    <name type="scientific">Candidatus Desulfatibia vada</name>
    <dbReference type="NCBI Taxonomy" id="2841696"/>
    <lineage>
        <taxon>Bacteria</taxon>
        <taxon>Pseudomonadati</taxon>
        <taxon>Thermodesulfobacteriota</taxon>
        <taxon>Desulfobacteria</taxon>
        <taxon>Desulfobacterales</taxon>
        <taxon>Desulfobacterales incertae sedis</taxon>
        <taxon>Candidatus Desulfatibia</taxon>
    </lineage>
</organism>
<dbReference type="GO" id="GO:0009103">
    <property type="term" value="P:lipopolysaccharide biosynthetic process"/>
    <property type="evidence" value="ECO:0007669"/>
    <property type="project" value="TreeGrafter"/>
</dbReference>
<feature type="domain" description="Glycosyl transferase family 1" evidence="2">
    <location>
        <begin position="215"/>
        <end position="393"/>
    </location>
</feature>
<comment type="caution">
    <text evidence="3">The sequence shown here is derived from an EMBL/GenBank/DDBJ whole genome shotgun (WGS) entry which is preliminary data.</text>
</comment>
<keyword evidence="1" id="KW-0808">Transferase</keyword>
<dbReference type="InterPro" id="IPR001296">
    <property type="entry name" value="Glyco_trans_1"/>
</dbReference>
<sequence length="457" mass="52212">MGKNIGFVSTRFAGTDGVTLEASKWADVFENSGHKCFWFAGKLDRNADRSLLVPEAHFQHDKNVWINSQVDGTIGRTPSVTQAIHFLRSQLKTCLYQFIEDFNLDILIAENVLSIPMHVPLGLALTETIAETQIPTIAHHHDFSWERIRFSVNALSDYIRMAFPPNLPNIKHIVINSEAQEQLALRTGISSIIIPNVLDFENPPKPDIEAARVFREAIGLEPNDKMILQPTRIVQRKGIEYAIELVKELKDPCNKLVVSHEAGDEGYEYAEWLQEYAREHDVNLRLITTRIADPLSNNGNGECEYSLWDVYPFADFITYPSLYEGFGNAFLEAIYFKKPILINRYATFVRDIEPLGFDLAVMDGYLSRKTVQSVVEILEKPERRKQMVNYNYKVAARHYSYSVLRTRLNAILNYFFGSDVIGLSGKATLPIYEGMDIASHQIPHRHFDSHSYPRRSV</sequence>
<dbReference type="GO" id="GO:0016757">
    <property type="term" value="F:glycosyltransferase activity"/>
    <property type="evidence" value="ECO:0007669"/>
    <property type="project" value="InterPro"/>
</dbReference>
<reference evidence="3 4" key="1">
    <citation type="submission" date="2020-08" db="EMBL/GenBank/DDBJ databases">
        <title>Bridging the membrane lipid divide: bacteria of the FCB group superphylum have the potential to synthesize archaeal ether lipids.</title>
        <authorList>
            <person name="Villanueva L."/>
            <person name="Von Meijenfeldt F.A.B."/>
            <person name="Westbye A.B."/>
            <person name="Yadav S."/>
            <person name="Hopmans E.C."/>
            <person name="Dutilh B.E."/>
            <person name="Sinninghe Damste J.S."/>
        </authorList>
    </citation>
    <scope>NUCLEOTIDE SEQUENCE [LARGE SCALE GENOMIC DNA]</scope>
    <source>
        <strain evidence="3">NIOZ-UU17</strain>
    </source>
</reference>
<dbReference type="SUPFAM" id="SSF53756">
    <property type="entry name" value="UDP-Glycosyltransferase/glycogen phosphorylase"/>
    <property type="match status" value="1"/>
</dbReference>
<accession>A0A8J6P0V4</accession>
<dbReference type="PANTHER" id="PTHR46401:SF2">
    <property type="entry name" value="GLYCOSYLTRANSFERASE WBBK-RELATED"/>
    <property type="match status" value="1"/>
</dbReference>
<evidence type="ECO:0000313" key="4">
    <source>
        <dbReference type="Proteomes" id="UP000605201"/>
    </source>
</evidence>
<gene>
    <name evidence="3" type="ORF">H8D96_02435</name>
</gene>
<evidence type="ECO:0000313" key="3">
    <source>
        <dbReference type="EMBL" id="MBC8430755.1"/>
    </source>
</evidence>
<evidence type="ECO:0000259" key="2">
    <source>
        <dbReference type="Pfam" id="PF00534"/>
    </source>
</evidence>
<evidence type="ECO:0000256" key="1">
    <source>
        <dbReference type="ARBA" id="ARBA00022679"/>
    </source>
</evidence>
<dbReference type="AlphaFoldDB" id="A0A8J6P0V4"/>
<dbReference type="PANTHER" id="PTHR46401">
    <property type="entry name" value="GLYCOSYLTRANSFERASE WBBK-RELATED"/>
    <property type="match status" value="1"/>
</dbReference>
<name>A0A8J6P0V4_9BACT</name>
<dbReference type="Gene3D" id="3.40.50.2000">
    <property type="entry name" value="Glycogen Phosphorylase B"/>
    <property type="match status" value="2"/>
</dbReference>
<dbReference type="Pfam" id="PF00534">
    <property type="entry name" value="Glycos_transf_1"/>
    <property type="match status" value="1"/>
</dbReference>
<dbReference type="Proteomes" id="UP000605201">
    <property type="component" value="Unassembled WGS sequence"/>
</dbReference>
<protein>
    <submittedName>
        <fullName evidence="3">Glycosyltransferase family 4 protein</fullName>
    </submittedName>
</protein>
<dbReference type="CDD" id="cd03801">
    <property type="entry name" value="GT4_PimA-like"/>
    <property type="match status" value="1"/>
</dbReference>
<proteinExistence type="predicted"/>
<dbReference type="EMBL" id="JACNIG010000078">
    <property type="protein sequence ID" value="MBC8430755.1"/>
    <property type="molecule type" value="Genomic_DNA"/>
</dbReference>